<evidence type="ECO:0000259" key="8">
    <source>
        <dbReference type="PROSITE" id="PS50110"/>
    </source>
</evidence>
<sequence length="217" mass="25028">MAVILIVEDEIAINELIKKNLQLVGHQCTSVFDGKSAISEIRSHPYDLIILDIMLPGLDGFEVFEKMKETPTIFLTARTSLSDRVKGLSMGADDYLTKPFEMLELLARVEAVLRRTQKNKSSFEVGAVRIDFDSRQVFYRDQPVECTPKEYELVEVLVNNRNIALSRDRLLELVWGYDYEGDTRTIDVHIQKLRKKLGWENVIKTVYKVGYRLEVNL</sequence>
<dbReference type="Gene3D" id="1.10.10.10">
    <property type="entry name" value="Winged helix-like DNA-binding domain superfamily/Winged helix DNA-binding domain"/>
    <property type="match status" value="1"/>
</dbReference>
<evidence type="ECO:0000259" key="9">
    <source>
        <dbReference type="PROSITE" id="PS51755"/>
    </source>
</evidence>
<feature type="domain" description="OmpR/PhoB-type" evidence="9">
    <location>
        <begin position="120"/>
        <end position="215"/>
    </location>
</feature>
<dbReference type="Pfam" id="PF00072">
    <property type="entry name" value="Response_reg"/>
    <property type="match status" value="1"/>
</dbReference>
<protein>
    <submittedName>
        <fullName evidence="10">Response regulator transcription factor</fullName>
    </submittedName>
</protein>
<feature type="domain" description="Response regulatory" evidence="8">
    <location>
        <begin position="3"/>
        <end position="113"/>
    </location>
</feature>
<dbReference type="Gene3D" id="6.10.250.690">
    <property type="match status" value="1"/>
</dbReference>
<dbReference type="Pfam" id="PF00486">
    <property type="entry name" value="Trans_reg_C"/>
    <property type="match status" value="1"/>
</dbReference>
<dbReference type="InterPro" id="IPR011006">
    <property type="entry name" value="CheY-like_superfamily"/>
</dbReference>
<dbReference type="Proteomes" id="UP001596109">
    <property type="component" value="Unassembled WGS sequence"/>
</dbReference>
<organism evidence="10 11">
    <name type="scientific">Sporosarcina soli</name>
    <dbReference type="NCBI Taxonomy" id="334736"/>
    <lineage>
        <taxon>Bacteria</taxon>
        <taxon>Bacillati</taxon>
        <taxon>Bacillota</taxon>
        <taxon>Bacilli</taxon>
        <taxon>Bacillales</taxon>
        <taxon>Caryophanaceae</taxon>
        <taxon>Sporosarcina</taxon>
    </lineage>
</organism>
<evidence type="ECO:0000256" key="2">
    <source>
        <dbReference type="ARBA" id="ARBA00023012"/>
    </source>
</evidence>
<reference evidence="11" key="1">
    <citation type="journal article" date="2019" name="Int. J. Syst. Evol. Microbiol.">
        <title>The Global Catalogue of Microorganisms (GCM) 10K type strain sequencing project: providing services to taxonomists for standard genome sequencing and annotation.</title>
        <authorList>
            <consortium name="The Broad Institute Genomics Platform"/>
            <consortium name="The Broad Institute Genome Sequencing Center for Infectious Disease"/>
            <person name="Wu L."/>
            <person name="Ma J."/>
        </authorList>
    </citation>
    <scope>NUCLEOTIDE SEQUENCE [LARGE SCALE GENOMIC DNA]</scope>
    <source>
        <strain evidence="11">CGMCC 4.1434</strain>
    </source>
</reference>
<dbReference type="PROSITE" id="PS51755">
    <property type="entry name" value="OMPR_PHOB"/>
    <property type="match status" value="1"/>
</dbReference>
<evidence type="ECO:0000256" key="4">
    <source>
        <dbReference type="ARBA" id="ARBA00023125"/>
    </source>
</evidence>
<feature type="modified residue" description="4-aspartylphosphate" evidence="6">
    <location>
        <position position="52"/>
    </location>
</feature>
<keyword evidence="11" id="KW-1185">Reference proteome</keyword>
<keyword evidence="4 7" id="KW-0238">DNA-binding</keyword>
<accession>A0ABW0TPH0</accession>
<gene>
    <name evidence="10" type="ORF">ACFPRA_17605</name>
</gene>
<feature type="DNA-binding region" description="OmpR/PhoB-type" evidence="7">
    <location>
        <begin position="120"/>
        <end position="215"/>
    </location>
</feature>
<dbReference type="RefSeq" id="WP_381437625.1">
    <property type="nucleotide sequence ID" value="NZ_JBHSNO010000009.1"/>
</dbReference>
<evidence type="ECO:0000256" key="1">
    <source>
        <dbReference type="ARBA" id="ARBA00022553"/>
    </source>
</evidence>
<evidence type="ECO:0000256" key="3">
    <source>
        <dbReference type="ARBA" id="ARBA00023015"/>
    </source>
</evidence>
<dbReference type="EMBL" id="JBHSNO010000009">
    <property type="protein sequence ID" value="MFC5590723.1"/>
    <property type="molecule type" value="Genomic_DNA"/>
</dbReference>
<dbReference type="Gene3D" id="3.40.50.2300">
    <property type="match status" value="1"/>
</dbReference>
<keyword evidence="3" id="KW-0805">Transcription regulation</keyword>
<dbReference type="InterPro" id="IPR036388">
    <property type="entry name" value="WH-like_DNA-bd_sf"/>
</dbReference>
<comment type="caution">
    <text evidence="10">The sequence shown here is derived from an EMBL/GenBank/DDBJ whole genome shotgun (WGS) entry which is preliminary data.</text>
</comment>
<keyword evidence="5" id="KW-0804">Transcription</keyword>
<dbReference type="SMART" id="SM00448">
    <property type="entry name" value="REC"/>
    <property type="match status" value="1"/>
</dbReference>
<evidence type="ECO:0000256" key="5">
    <source>
        <dbReference type="ARBA" id="ARBA00023163"/>
    </source>
</evidence>
<evidence type="ECO:0000313" key="10">
    <source>
        <dbReference type="EMBL" id="MFC5590723.1"/>
    </source>
</evidence>
<proteinExistence type="predicted"/>
<dbReference type="CDD" id="cd00383">
    <property type="entry name" value="trans_reg_C"/>
    <property type="match status" value="1"/>
</dbReference>
<dbReference type="InterPro" id="IPR039420">
    <property type="entry name" value="WalR-like"/>
</dbReference>
<evidence type="ECO:0000313" key="11">
    <source>
        <dbReference type="Proteomes" id="UP001596109"/>
    </source>
</evidence>
<dbReference type="PANTHER" id="PTHR48111:SF1">
    <property type="entry name" value="TWO-COMPONENT RESPONSE REGULATOR ORR33"/>
    <property type="match status" value="1"/>
</dbReference>
<dbReference type="InterPro" id="IPR001789">
    <property type="entry name" value="Sig_transdc_resp-reg_receiver"/>
</dbReference>
<dbReference type="InterPro" id="IPR001867">
    <property type="entry name" value="OmpR/PhoB-type_DNA-bd"/>
</dbReference>
<dbReference type="SUPFAM" id="SSF52172">
    <property type="entry name" value="CheY-like"/>
    <property type="match status" value="1"/>
</dbReference>
<name>A0ABW0TPH0_9BACL</name>
<evidence type="ECO:0000256" key="7">
    <source>
        <dbReference type="PROSITE-ProRule" id="PRU01091"/>
    </source>
</evidence>
<keyword evidence="2" id="KW-0902">Two-component regulatory system</keyword>
<evidence type="ECO:0000256" key="6">
    <source>
        <dbReference type="PROSITE-ProRule" id="PRU00169"/>
    </source>
</evidence>
<keyword evidence="1 6" id="KW-0597">Phosphoprotein</keyword>
<dbReference type="PROSITE" id="PS50110">
    <property type="entry name" value="RESPONSE_REGULATORY"/>
    <property type="match status" value="1"/>
</dbReference>
<dbReference type="SMART" id="SM00862">
    <property type="entry name" value="Trans_reg_C"/>
    <property type="match status" value="1"/>
</dbReference>
<dbReference type="PANTHER" id="PTHR48111">
    <property type="entry name" value="REGULATOR OF RPOS"/>
    <property type="match status" value="1"/>
</dbReference>